<organism evidence="4">
    <name type="scientific">Enterobius vermicularis</name>
    <name type="common">Human pinworm</name>
    <dbReference type="NCBI Taxonomy" id="51028"/>
    <lineage>
        <taxon>Eukaryota</taxon>
        <taxon>Metazoa</taxon>
        <taxon>Ecdysozoa</taxon>
        <taxon>Nematoda</taxon>
        <taxon>Chromadorea</taxon>
        <taxon>Rhabditida</taxon>
        <taxon>Spirurina</taxon>
        <taxon>Oxyuridomorpha</taxon>
        <taxon>Oxyuroidea</taxon>
        <taxon>Oxyuridae</taxon>
        <taxon>Enterobius</taxon>
    </lineage>
</organism>
<dbReference type="AlphaFoldDB" id="A0A0N4UWJ0"/>
<feature type="region of interest" description="Disordered" evidence="2">
    <location>
        <begin position="164"/>
        <end position="214"/>
    </location>
</feature>
<feature type="compositionally biased region" description="Low complexity" evidence="2">
    <location>
        <begin position="116"/>
        <end position="131"/>
    </location>
</feature>
<evidence type="ECO:0000256" key="2">
    <source>
        <dbReference type="SAM" id="MobiDB-lite"/>
    </source>
</evidence>
<sequence>MKVTDINAFTVISYIAILFAAISVLSVSMSIILIRAYITDARLKFTNELKFCQVNNKNTLFFYTSSVMIVGKRKKETADDIWSSVKMLEYANFLKNRTTRKAGSCDMCCTGGLPGLKGPSGRPGKPGKPGARGPPGKPGKSFLEPCHPVVPPPCPLCPPGPSGPPGLPGPMGDPGPNGPSGFDGPAGPPGPPGLQGEQGLQGPQGPEGEMGEHGENAENSLIMERLKEPGSVDRIFTINYGSERYSKENLLQTDFDQFFTVKNRPAITEAAYQLYATKWISVNGLKQRQLKVQSTNLWQEQPELRLIGTVVNIVISIMCGVFHFTRKFFAISTSKQLLTVTEYETEQKSSSFPFKRKF</sequence>
<keyword evidence="3" id="KW-0812">Transmembrane</keyword>
<feature type="compositionally biased region" description="Low complexity" evidence="2">
    <location>
        <begin position="194"/>
        <end position="207"/>
    </location>
</feature>
<protein>
    <submittedName>
        <fullName evidence="4">Col_cuticle_N domain-containing protein</fullName>
    </submittedName>
</protein>
<feature type="region of interest" description="Disordered" evidence="2">
    <location>
        <begin position="116"/>
        <end position="144"/>
    </location>
</feature>
<keyword evidence="3" id="KW-1133">Transmembrane helix</keyword>
<dbReference type="WBParaSite" id="EVEC_0000186101-mRNA-1">
    <property type="protein sequence ID" value="EVEC_0000186101-mRNA-1"/>
    <property type="gene ID" value="EVEC_0000186101"/>
</dbReference>
<proteinExistence type="predicted"/>
<keyword evidence="1" id="KW-0677">Repeat</keyword>
<dbReference type="Pfam" id="PF01391">
    <property type="entry name" value="Collagen"/>
    <property type="match status" value="1"/>
</dbReference>
<keyword evidence="3" id="KW-0472">Membrane</keyword>
<name>A0A0N4UWJ0_ENTVE</name>
<accession>A0A0N4UWJ0</accession>
<evidence type="ECO:0000256" key="1">
    <source>
        <dbReference type="ARBA" id="ARBA00022737"/>
    </source>
</evidence>
<evidence type="ECO:0000313" key="4">
    <source>
        <dbReference type="WBParaSite" id="EVEC_0000186101-mRNA-1"/>
    </source>
</evidence>
<evidence type="ECO:0000256" key="3">
    <source>
        <dbReference type="SAM" id="Phobius"/>
    </source>
</evidence>
<dbReference type="InterPro" id="IPR008160">
    <property type="entry name" value="Collagen"/>
</dbReference>
<feature type="compositionally biased region" description="Pro residues" evidence="2">
    <location>
        <begin position="164"/>
        <end position="177"/>
    </location>
</feature>
<dbReference type="PANTHER" id="PTHR24637">
    <property type="entry name" value="COLLAGEN"/>
    <property type="match status" value="1"/>
</dbReference>
<dbReference type="PANTHER" id="PTHR24637:SF262">
    <property type="entry name" value="CUTICLE COLLAGEN 34-RELATED"/>
    <property type="match status" value="1"/>
</dbReference>
<reference evidence="4" key="1">
    <citation type="submission" date="2017-02" db="UniProtKB">
        <authorList>
            <consortium name="WormBaseParasite"/>
        </authorList>
    </citation>
    <scope>IDENTIFICATION</scope>
</reference>
<feature type="transmembrane region" description="Helical" evidence="3">
    <location>
        <begin position="12"/>
        <end position="34"/>
    </location>
</feature>